<feature type="compositionally biased region" description="Basic and acidic residues" evidence="2">
    <location>
        <begin position="478"/>
        <end position="510"/>
    </location>
</feature>
<keyword evidence="4" id="KW-1185">Reference proteome</keyword>
<gene>
    <name evidence="3" type="ORF">TTHERM_00585030</name>
</gene>
<reference evidence="4" key="1">
    <citation type="journal article" date="2006" name="PLoS Biol.">
        <title>Macronuclear genome sequence of the ciliate Tetrahymena thermophila, a model eukaryote.</title>
        <authorList>
            <person name="Eisen J.A."/>
            <person name="Coyne R.S."/>
            <person name="Wu M."/>
            <person name="Wu D."/>
            <person name="Thiagarajan M."/>
            <person name="Wortman J.R."/>
            <person name="Badger J.H."/>
            <person name="Ren Q."/>
            <person name="Amedeo P."/>
            <person name="Jones K.M."/>
            <person name="Tallon L.J."/>
            <person name="Delcher A.L."/>
            <person name="Salzberg S.L."/>
            <person name="Silva J.C."/>
            <person name="Haas B.J."/>
            <person name="Majoros W.H."/>
            <person name="Farzad M."/>
            <person name="Carlton J.M."/>
            <person name="Smith R.K. Jr."/>
            <person name="Garg J."/>
            <person name="Pearlman R.E."/>
            <person name="Karrer K.M."/>
            <person name="Sun L."/>
            <person name="Manning G."/>
            <person name="Elde N.C."/>
            <person name="Turkewitz A.P."/>
            <person name="Asai D.J."/>
            <person name="Wilkes D.E."/>
            <person name="Wang Y."/>
            <person name="Cai H."/>
            <person name="Collins K."/>
            <person name="Stewart B.A."/>
            <person name="Lee S.R."/>
            <person name="Wilamowska K."/>
            <person name="Weinberg Z."/>
            <person name="Ruzzo W.L."/>
            <person name="Wloga D."/>
            <person name="Gaertig J."/>
            <person name="Frankel J."/>
            <person name="Tsao C.-C."/>
            <person name="Gorovsky M.A."/>
            <person name="Keeling P.J."/>
            <person name="Waller R.F."/>
            <person name="Patron N.J."/>
            <person name="Cherry J.M."/>
            <person name="Stover N.A."/>
            <person name="Krieger C.J."/>
            <person name="del Toro C."/>
            <person name="Ryder H.F."/>
            <person name="Williamson S.C."/>
            <person name="Barbeau R.A."/>
            <person name="Hamilton E.P."/>
            <person name="Orias E."/>
        </authorList>
    </citation>
    <scope>NUCLEOTIDE SEQUENCE [LARGE SCALE GENOMIC DNA]</scope>
    <source>
        <strain evidence="4">SB210</strain>
    </source>
</reference>
<dbReference type="RefSeq" id="XP_001032609.2">
    <property type="nucleotide sequence ID" value="XM_001032609.2"/>
</dbReference>
<feature type="region of interest" description="Disordered" evidence="2">
    <location>
        <begin position="880"/>
        <end position="902"/>
    </location>
</feature>
<feature type="compositionally biased region" description="Polar residues" evidence="2">
    <location>
        <begin position="845"/>
        <end position="863"/>
    </location>
</feature>
<evidence type="ECO:0000256" key="1">
    <source>
        <dbReference type="SAM" id="Coils"/>
    </source>
</evidence>
<feature type="compositionally biased region" description="Polar residues" evidence="2">
    <location>
        <begin position="1849"/>
        <end position="1870"/>
    </location>
</feature>
<feature type="compositionally biased region" description="Low complexity" evidence="2">
    <location>
        <begin position="649"/>
        <end position="666"/>
    </location>
</feature>
<proteinExistence type="predicted"/>
<feature type="region of interest" description="Disordered" evidence="2">
    <location>
        <begin position="840"/>
        <end position="863"/>
    </location>
</feature>
<feature type="region of interest" description="Disordered" evidence="2">
    <location>
        <begin position="753"/>
        <end position="800"/>
    </location>
</feature>
<feature type="region of interest" description="Disordered" evidence="2">
    <location>
        <begin position="1910"/>
        <end position="1936"/>
    </location>
</feature>
<evidence type="ECO:0000313" key="3">
    <source>
        <dbReference type="EMBL" id="EAR84946.2"/>
    </source>
</evidence>
<feature type="compositionally biased region" description="Polar residues" evidence="2">
    <location>
        <begin position="1121"/>
        <end position="1131"/>
    </location>
</feature>
<feature type="compositionally biased region" description="Polar residues" evidence="2">
    <location>
        <begin position="791"/>
        <end position="800"/>
    </location>
</feature>
<dbReference type="GeneID" id="7823747"/>
<feature type="compositionally biased region" description="Polar residues" evidence="2">
    <location>
        <begin position="890"/>
        <end position="902"/>
    </location>
</feature>
<feature type="compositionally biased region" description="Polar residues" evidence="2">
    <location>
        <begin position="977"/>
        <end position="990"/>
    </location>
</feature>
<evidence type="ECO:0000256" key="2">
    <source>
        <dbReference type="SAM" id="MobiDB-lite"/>
    </source>
</evidence>
<dbReference type="KEGG" id="tet:TTHERM_00585030"/>
<keyword evidence="1" id="KW-0175">Coiled coil</keyword>
<feature type="region of interest" description="Disordered" evidence="2">
    <location>
        <begin position="1849"/>
        <end position="1882"/>
    </location>
</feature>
<feature type="region of interest" description="Disordered" evidence="2">
    <location>
        <begin position="1657"/>
        <end position="1685"/>
    </location>
</feature>
<feature type="region of interest" description="Disordered" evidence="2">
    <location>
        <begin position="1703"/>
        <end position="1722"/>
    </location>
</feature>
<feature type="region of interest" description="Disordered" evidence="2">
    <location>
        <begin position="631"/>
        <end position="673"/>
    </location>
</feature>
<protein>
    <submittedName>
        <fullName evidence="3">Uncharacterized protein</fullName>
    </submittedName>
</protein>
<feature type="region of interest" description="Disordered" evidence="2">
    <location>
        <begin position="478"/>
        <end position="515"/>
    </location>
</feature>
<evidence type="ECO:0000313" key="4">
    <source>
        <dbReference type="Proteomes" id="UP000009168"/>
    </source>
</evidence>
<organism evidence="3 4">
    <name type="scientific">Tetrahymena thermophila (strain SB210)</name>
    <dbReference type="NCBI Taxonomy" id="312017"/>
    <lineage>
        <taxon>Eukaryota</taxon>
        <taxon>Sar</taxon>
        <taxon>Alveolata</taxon>
        <taxon>Ciliophora</taxon>
        <taxon>Intramacronucleata</taxon>
        <taxon>Oligohymenophorea</taxon>
        <taxon>Hymenostomatida</taxon>
        <taxon>Tetrahymenina</taxon>
        <taxon>Tetrahymenidae</taxon>
        <taxon>Tetrahymena</taxon>
    </lineage>
</organism>
<sequence>MNPQKSSKLREKFRTIHYIFYIEYERLEFLFNYPINLLNMEFVNREESKKKQSIVVMDLDELEKRLSKGYRVYKKIRTTLNLKDEWDFIKLKILFMRQYSQLFMDDFKPDLGYFYLQKADDYVEKRKKINRSAQEDDVNFYKYLVEIDRSNYYILTNQYNLLLQQCETYIECASKLEEYKKKPINVLVPFRIYVGCGMIYEFFNQDNDLVVNSFLRGVQIIEKNIDDVGRYFLQNDLLIYVQAYVKIVKCKLRLRDYENAELWARSILNFIETNYYLLRLEADSKVVKKIKKLHSTALKELIAVIIQKSENKKKQDQQQQQQKEESQNSPDEPSQISQIALVSPLPLSSQVSANIAEKFRIIKLQNGASTNRNYNSPVNYQQGGDTFRKKVDQYGKSKFEIMVKDEDGTVVSQRSPKDTFSSKIEVPQINFEGFEKVAEQAGQNIEAISNQEKIEDNLQNQDPTTKNSGYSQVDEFKKSIQSRDEKDNVAQKDPETQRNIEIIPKGDKQNIENGDINSDMKMREKQQQAFLKNLAQRLVDETKPRNSTNLKPISQIKQEIDDNQDGMDLIQINSQFFDQNKFFNLPKQFPTTIQNFDNGLEIQESKEELKQDLEEINQDKQEKIISIKKITSQVTESEESNSSKEDISSPRSRSNSMQSNRSNNESQTSIRRYSRMSIKSLQNIEAGGSEKKISSYTIMTGQKKRNSFLEVPNTNYSETQDKSLSNTKNFNFAYQEHSQSKISSNRMIHLIPENQSEDDSPIKKLQNQKQGSLNHIKFESPKEKKSENKSNYQQGNSLKSIPITPTSLVDCFESPKSNLYLQSSKQIDITHFAIELDKNGPLPTDFSNQKQSPKQDAEDLNNNNLSRITKINRSEIIDTTINSERKQNKKQPSFTDLNESQNKSITNNFQTQKISSFNHIEQIPEAFEDDSPHKFTKSRDPTPQYFYQIKLSTQQSALNENIKIESNKDITIDKETQNTQQREQTPAIQNNKDEQKNNQILAQDSPQRFQETQIQEKTEQINSQDSINKGQGGVQNQQQILAFKDQKRPSLLVTKSSYQSPFITPNAIISPQLQNQIKASYSASSSFNPSPELHSPNSVGDIKIDFTKVQSINQTDRDYTNKLSDSKNQTDSQKDETQPASNRFNRLTKEFNKQLSSESNEYFARHRNSFSIQLSENNYTQNSLQKFPYSSDNQTPANHFLGCSNYIINNGNNIQTQGQNNLLMPQTSNQTRKKSIFSDLKEQQELQNKLEKIQLEVEKIDTDRSSVKAFTPKRSKYGLFSDKDQKQTEQNNKFKEYLTKTESRAKQGKQWYGGNLNIFFKNEGLQNNTKQQPVQVQQSPQKKIEYPQIRIKSGSKSISKLDESEQSIFQFQQKKIDLAEQSFKLNLDYRPSIITPSNNILTPFLGQNDNQKDIKSFTQGINYQNTNQVYLTPDNSNQLNKNLIKQEQKAMVGLVQTNQTKIEIPSINLQIPEIQGEKMQIQQKSNLEDQLQAEPPMIIFQNKISDQSANPNLNHRRFSSRDQSTFKQIIQAKARSSMVNLDDLQKQIIIQTDRNQLSINTQQNQTKKNFFSQQISPVSLRQSSPKTTYFPSCNSNSNLNSINNIQLQIPSQYNSSQISLKQNSTPKIQQTSLSHQVSPITDRQVGTSNLVRFFPNSKSQQSSKLNSPFGRQQNEQKLVNEEVPSKVQTNIEDQQTFSKIKKINDDQTNSQGNTQNGQQNKKIIRIMSKLSSRDLMSPEDMYLFQYSNPKQNSQTVKKYNSELQTQSQLTKSNYPALYDSKQNQQKKQIQLNDNERRFNSQPINAQQKFIGIQAPQQLQQYHKINQAQSSNLLNHQTYFNKQQINTKYQSGAANKSEQNKPQNYQQPSDSTSKHKKANSQSNVKVYRFQTEGNNEEAWKNILAIQQDLIPRPSNGSNHRRIKTQASSSKTQTPHRCSTEEFSYENLQNQGKFLEYWQGYTQVDDEEQFQDETTTLDEENVFSARKYSKSNKKNASWNNFGIFSDQRLDSSNSQGQKKTQVNQPFTFSDAELDRYIIQKDIQEVVYLQDYFQNQYPKDFMNSRECRQNIFKKITFKKQLNEEDKNIKNDQYSVKPIQVNQLNDQSQISDQQNQKDKRIKLKYINSIMLDNSNSNCKQEDTDCGVQAVSSKDTNYDMIKSFTHRSSKQKRNSFDLQDRGKIKNYQSQIMNYTPKLRQKKILKYQYEGFSQAYQENEKKDIFYELNNKNQEEQYQKENIVYEDTSSNTPSNSSESESHFLNQSQTIEEKSNAIIQKQFVQFFEEKWKEYNDLQCSIDFQKYPQWVISTQRQSKTTANIIFRTIKNQLSFSVEELFLFPDNLLNSSGSQQSQNRDIDKSSFENNVKSIREKLIVQVCDTNITNIQKESFNQFQYLTFRNSILQSLQVQTNIKKIPVQDKITTIWPIVLCALFDYLKKNYKISFTIPRIKNLIFQGTQCIDKSIKLQKTNKVQFFIEQNHLIPFGIDAISASLIQIMLDQLVRFHLKKSSKLNGNILFFDKNQQNYIQNANKVKQAVTKVQLFLIFDPPIINKPKHKRSFLRQRQKIKQAIYSISYPDEQEKVNNFYWWENALGRITNMEDSEVLINRFKERFVNSRWSFLKFLSRQNENQFYFGWIKMFYIPENGEFESINLFQQQSITKKFFFQLFLQNYSDKKKKMSKIFSLNDFLSLFEENQKPIMSLEEYVMEIIQDKQSKYQNIFLLQCMQQVLLRLKIKESSFFLVLNNPSFGFSNIPTIVSHSFKGKSSYRCSQIIEEPKDEEEQAEVNLNQLNSQKPQILVQDEILTNQIDEQILTKNSFFESSKSYLPCTFASYIYSLIHHSFPSQNQVKKRYNFWLSSENQTLNIFVRKIKSENNQHQNQQNQSQVHFDLSKSNNLTDINYYRRYIEDIPLELSQEISFKNTSNSIIINKSNISNQAKASFQQYEKDNFQSQHSQQNSIIQSDFNEISPKSIQRKESVYLQKHPKLNIPQEKHEIQIFIYSLNQEVIKCGSTQKISTFDILNKRYQYIKQIQLHFLRIYQLKCLNKQFRSLISNQVGGKQSQWKTQSSINSLTLKPIPFEIFKYQLILNNTDEIKKIKPYQEYMFLHKNSELGKLIVRVTVYENPQQLNSLSYILSIQQYNYKNKLWKIIFNSEDLRKYFQLSSEYTFHSVNSKTSDSQFIIRTEKICRIVMDQIILQKQNIYTQPIFKFQIQTNSQPSHINSYLYHKNHFIEPSFKDSDSQCTFYLEQSVKSTRVVAHFIIKRFDQYIITTILRHIIVDIWILKLYLPHSQRRSISYFSTSDLSNLLSSDFRLDWFNLKNNIATNSYHDFMNVCLEKQTIQKNAFRDMISQPSSIVLKKSTIKEALLFQKYTQLDEIKEQSQISEETPNKKQQSEQIKLIKEGFTKQKQQSFLRRLQTNNFEQVGRFLQKNQPFISNLKKVSQEINEQLIDQMNNNIATLSNKFIEISAWEDIIQHLQIVQQNSSIFIQFKLSEKISLYEFLDMKLTVNDKGNFVFIEYHLIPLNDKPLNFMQAFSEINYSTSQNYDILMRYSFYDKLNFFSKRVNLKEALNLYIADGFYQYQMSYMHSTLHYSDLLNICKYITYKITSQSIGSIVSIDQEFKYLNESIFSK</sequence>
<feature type="coiled-coil region" evidence="1">
    <location>
        <begin position="599"/>
        <end position="626"/>
    </location>
</feature>
<dbReference type="EMBL" id="GG662510">
    <property type="protein sequence ID" value="EAR84946.2"/>
    <property type="molecule type" value="Genomic_DNA"/>
</dbReference>
<accession>I7M6C3</accession>
<dbReference type="InParanoid" id="I7M6C3"/>
<feature type="region of interest" description="Disordered" evidence="2">
    <location>
        <begin position="1113"/>
        <end position="1141"/>
    </location>
</feature>
<name>I7M6C3_TETTS</name>
<feature type="compositionally biased region" description="Basic and acidic residues" evidence="2">
    <location>
        <begin position="776"/>
        <end position="788"/>
    </location>
</feature>
<dbReference type="Proteomes" id="UP000009168">
    <property type="component" value="Unassembled WGS sequence"/>
</dbReference>
<dbReference type="eggNOG" id="ENOG502SZMJ">
    <property type="taxonomic scope" value="Eukaryota"/>
</dbReference>
<feature type="compositionally biased region" description="Basic and acidic residues" evidence="2">
    <location>
        <begin position="313"/>
        <end position="326"/>
    </location>
</feature>
<feature type="compositionally biased region" description="Polar residues" evidence="2">
    <location>
        <begin position="1923"/>
        <end position="1935"/>
    </location>
</feature>
<feature type="region of interest" description="Disordered" evidence="2">
    <location>
        <begin position="969"/>
        <end position="996"/>
    </location>
</feature>
<feature type="region of interest" description="Disordered" evidence="2">
    <location>
        <begin position="313"/>
        <end position="335"/>
    </location>
</feature>
<feature type="compositionally biased region" description="Low complexity" evidence="2">
    <location>
        <begin position="1657"/>
        <end position="1668"/>
    </location>
</feature>
<feature type="compositionally biased region" description="Low complexity" evidence="2">
    <location>
        <begin position="1706"/>
        <end position="1720"/>
    </location>
</feature>